<proteinExistence type="predicted"/>
<sequence>MATLSFVTPEEFQQLSTRVDELAERLKAYVETTDDEVDTTTALKLTGIKSRTTLIEERKRPGTLLKYSTHGRSVSYSRKSCIDYKQALRLNKYPAAPMRIAS</sequence>
<reference evidence="2" key="1">
    <citation type="journal article" date="2019" name="Int. J. Syst. Evol. Microbiol.">
        <title>The Global Catalogue of Microorganisms (GCM) 10K type strain sequencing project: providing services to taxonomists for standard genome sequencing and annotation.</title>
        <authorList>
            <consortium name="The Broad Institute Genomics Platform"/>
            <consortium name="The Broad Institute Genome Sequencing Center for Infectious Disease"/>
            <person name="Wu L."/>
            <person name="Ma J."/>
        </authorList>
    </citation>
    <scope>NUCLEOTIDE SEQUENCE [LARGE SCALE GENOMIC DNA]</scope>
    <source>
        <strain evidence="2">CGMCC 1.12990</strain>
    </source>
</reference>
<organism evidence="1 2">
    <name type="scientific">Hymenobacter glacieicola</name>
    <dbReference type="NCBI Taxonomy" id="1562124"/>
    <lineage>
        <taxon>Bacteria</taxon>
        <taxon>Pseudomonadati</taxon>
        <taxon>Bacteroidota</taxon>
        <taxon>Cytophagia</taxon>
        <taxon>Cytophagales</taxon>
        <taxon>Hymenobacteraceae</taxon>
        <taxon>Hymenobacter</taxon>
    </lineage>
</organism>
<name>A0ABQ1WK40_9BACT</name>
<dbReference type="Proteomes" id="UP000601361">
    <property type="component" value="Unassembled WGS sequence"/>
</dbReference>
<comment type="caution">
    <text evidence="1">The sequence shown here is derived from an EMBL/GenBank/DDBJ whole genome shotgun (WGS) entry which is preliminary data.</text>
</comment>
<protein>
    <recommendedName>
        <fullName evidence="3">DNA-binding protein</fullName>
    </recommendedName>
</protein>
<dbReference type="EMBL" id="BMGS01000002">
    <property type="protein sequence ID" value="GGG33889.1"/>
    <property type="molecule type" value="Genomic_DNA"/>
</dbReference>
<keyword evidence="2" id="KW-1185">Reference proteome</keyword>
<evidence type="ECO:0000313" key="1">
    <source>
        <dbReference type="EMBL" id="GGG33889.1"/>
    </source>
</evidence>
<evidence type="ECO:0000313" key="2">
    <source>
        <dbReference type="Proteomes" id="UP000601361"/>
    </source>
</evidence>
<evidence type="ECO:0008006" key="3">
    <source>
        <dbReference type="Google" id="ProtNLM"/>
    </source>
</evidence>
<gene>
    <name evidence="1" type="ORF">GCM10011378_07930</name>
</gene>
<accession>A0ABQ1WK40</accession>
<dbReference type="RefSeq" id="WP_188556525.1">
    <property type="nucleotide sequence ID" value="NZ_BMGS01000002.1"/>
</dbReference>